<name>A0ABN7BF51_9HEMI</name>
<sequence>MKRELTKSEQKEDMRDGATRMGGWNETLSSRKRPLSPQDGEGTQRSKTEHVRTGICWSRFVNELNQPASGHEVLRHYLLKSTEETG</sequence>
<organism evidence="2 3">
    <name type="scientific">Nesidiocoris tenuis</name>
    <dbReference type="NCBI Taxonomy" id="355587"/>
    <lineage>
        <taxon>Eukaryota</taxon>
        <taxon>Metazoa</taxon>
        <taxon>Ecdysozoa</taxon>
        <taxon>Arthropoda</taxon>
        <taxon>Hexapoda</taxon>
        <taxon>Insecta</taxon>
        <taxon>Pterygota</taxon>
        <taxon>Neoptera</taxon>
        <taxon>Paraneoptera</taxon>
        <taxon>Hemiptera</taxon>
        <taxon>Heteroptera</taxon>
        <taxon>Panheteroptera</taxon>
        <taxon>Cimicomorpha</taxon>
        <taxon>Miridae</taxon>
        <taxon>Dicyphina</taxon>
        <taxon>Nesidiocoris</taxon>
    </lineage>
</organism>
<dbReference type="Proteomes" id="UP001307889">
    <property type="component" value="Chromosome 13"/>
</dbReference>
<protein>
    <submittedName>
        <fullName evidence="2">Uncharacterized protein</fullName>
    </submittedName>
</protein>
<evidence type="ECO:0000313" key="3">
    <source>
        <dbReference type="Proteomes" id="UP001307889"/>
    </source>
</evidence>
<keyword evidence="3" id="KW-1185">Reference proteome</keyword>
<proteinExistence type="predicted"/>
<accession>A0ABN7BF51</accession>
<feature type="compositionally biased region" description="Basic and acidic residues" evidence="1">
    <location>
        <begin position="42"/>
        <end position="51"/>
    </location>
</feature>
<evidence type="ECO:0000313" key="2">
    <source>
        <dbReference type="EMBL" id="BET01468.1"/>
    </source>
</evidence>
<gene>
    <name evidence="2" type="ORF">NTJ_14284</name>
</gene>
<feature type="compositionally biased region" description="Basic and acidic residues" evidence="1">
    <location>
        <begin position="1"/>
        <end position="18"/>
    </location>
</feature>
<reference evidence="2 3" key="1">
    <citation type="submission" date="2023-09" db="EMBL/GenBank/DDBJ databases">
        <title>Nesidiocoris tenuis whole genome shotgun sequence.</title>
        <authorList>
            <person name="Shibata T."/>
            <person name="Shimoda M."/>
            <person name="Kobayashi T."/>
            <person name="Uehara T."/>
        </authorList>
    </citation>
    <scope>NUCLEOTIDE SEQUENCE [LARGE SCALE GENOMIC DNA]</scope>
    <source>
        <strain evidence="2 3">Japan</strain>
    </source>
</reference>
<dbReference type="EMBL" id="AP028921">
    <property type="protein sequence ID" value="BET01468.1"/>
    <property type="molecule type" value="Genomic_DNA"/>
</dbReference>
<evidence type="ECO:0000256" key="1">
    <source>
        <dbReference type="SAM" id="MobiDB-lite"/>
    </source>
</evidence>
<feature type="region of interest" description="Disordered" evidence="1">
    <location>
        <begin position="1"/>
        <end position="51"/>
    </location>
</feature>